<feature type="domain" description="AMP-binding enzyme C-terminal" evidence="7">
    <location>
        <begin position="544"/>
        <end position="622"/>
    </location>
</feature>
<organism evidence="9 10">
    <name type="scientific">Physocladia obscura</name>
    <dbReference type="NCBI Taxonomy" id="109957"/>
    <lineage>
        <taxon>Eukaryota</taxon>
        <taxon>Fungi</taxon>
        <taxon>Fungi incertae sedis</taxon>
        <taxon>Chytridiomycota</taxon>
        <taxon>Chytridiomycota incertae sedis</taxon>
        <taxon>Chytridiomycetes</taxon>
        <taxon>Chytridiales</taxon>
        <taxon>Chytriomycetaceae</taxon>
        <taxon>Physocladia</taxon>
    </lineage>
</organism>
<dbReference type="GO" id="GO:0005524">
    <property type="term" value="F:ATP binding"/>
    <property type="evidence" value="ECO:0007669"/>
    <property type="project" value="UniProtKB-UniRule"/>
</dbReference>
<protein>
    <recommendedName>
        <fullName evidence="5">Acetyl-coenzyme A synthetase</fullName>
        <ecNumber evidence="5">6.2.1.1</ecNumber>
    </recommendedName>
</protein>
<evidence type="ECO:0000256" key="5">
    <source>
        <dbReference type="RuleBase" id="RU361147"/>
    </source>
</evidence>
<dbReference type="InterPro" id="IPR042099">
    <property type="entry name" value="ANL_N_sf"/>
</dbReference>
<keyword evidence="4 5" id="KW-0067">ATP-binding</keyword>
<dbReference type="Proteomes" id="UP001211907">
    <property type="component" value="Unassembled WGS sequence"/>
</dbReference>
<dbReference type="InterPro" id="IPR020845">
    <property type="entry name" value="AMP-binding_CS"/>
</dbReference>
<gene>
    <name evidence="9" type="primary">ACS1_2</name>
    <name evidence="9" type="ORF">HK100_003339</name>
</gene>
<keyword evidence="10" id="KW-1185">Reference proteome</keyword>
<dbReference type="NCBIfam" id="NF001208">
    <property type="entry name" value="PRK00174.1"/>
    <property type="match status" value="1"/>
</dbReference>
<dbReference type="GO" id="GO:0016208">
    <property type="term" value="F:AMP binding"/>
    <property type="evidence" value="ECO:0007669"/>
    <property type="project" value="InterPro"/>
</dbReference>
<proteinExistence type="inferred from homology"/>
<evidence type="ECO:0000256" key="1">
    <source>
        <dbReference type="ARBA" id="ARBA00006432"/>
    </source>
</evidence>
<sequence>MSQPRPILHPVPARLLDAAECPTPHISSLEQYKELHAASVKDPVAFWNKIARENLDWIIPFSENNVAQGGFAFGDIAWFPTGTLNVSYNCIDRHAAKDPTAIALIFEADEPGNHEKITYGTLLREVCRIANVLKKHGVKKGDTVCIYMPMVPEAVYAMLACARIGAVHSVVFAGFSAEALRDRLVDAGSKVLITADQGLRGGKVIQLKKIADEALSQAPLVQKVIVFQRTGDERVAFNAPRDVWWHEECNTQRPYCPVEPMSAEDPLFMLYTSGSTGKPKGVVHSSAGYLLGAMISTKYIFDLHPGDIHGCMADVGWITGHSYIVYGPLSNGVTSVVFESTPTYPNASRFWEVVDTHKITQFYTAPTAIRALRRLGEDFVKPYSLKSLRVLGSVGEPINPEAWDWYNTVVGRGRCAVVDTYWQTETGSIIVTPLPGAIATKPGAATLPFFGVDLAVLDAQTGKEIPWDGTEEIEGVLALRQPIPSIARTVFGDHNRYLDTYMRPYKGYYFMGDGVARDTDGYYWIKGRVDDVINVSGHRLSTAEIESALITHPACAESAAIGINDDITGQAIVAFCTLKSHHADEASVSAALRLQVRTQIGPFAAPKAIVIVHDLPKTRSGKIMRRILRKVAGGEITVEDIETEEGIRSKLGDVSTLADPSIISLLVEKVKKS</sequence>
<dbReference type="InterPro" id="IPR025110">
    <property type="entry name" value="AMP-bd_C"/>
</dbReference>
<dbReference type="EC" id="6.2.1.1" evidence="5"/>
<evidence type="ECO:0000259" key="8">
    <source>
        <dbReference type="Pfam" id="PF16177"/>
    </source>
</evidence>
<dbReference type="InterPro" id="IPR011904">
    <property type="entry name" value="Ac_CoA_lig"/>
</dbReference>
<dbReference type="PROSITE" id="PS00455">
    <property type="entry name" value="AMP_BINDING"/>
    <property type="match status" value="1"/>
</dbReference>
<dbReference type="InterPro" id="IPR045851">
    <property type="entry name" value="AMP-bd_C_sf"/>
</dbReference>
<dbReference type="Gene3D" id="3.40.50.12780">
    <property type="entry name" value="N-terminal domain of ligase-like"/>
    <property type="match status" value="1"/>
</dbReference>
<dbReference type="CDD" id="cd05966">
    <property type="entry name" value="ACS"/>
    <property type="match status" value="1"/>
</dbReference>
<dbReference type="Gene3D" id="3.30.300.30">
    <property type="match status" value="1"/>
</dbReference>
<dbReference type="PANTHER" id="PTHR24095:SF14">
    <property type="entry name" value="ACETYL-COENZYME A SYNTHETASE 1"/>
    <property type="match status" value="1"/>
</dbReference>
<dbReference type="Pfam" id="PF13193">
    <property type="entry name" value="AMP-binding_C"/>
    <property type="match status" value="1"/>
</dbReference>
<dbReference type="EMBL" id="JADGJH010001825">
    <property type="protein sequence ID" value="KAJ3109127.1"/>
    <property type="molecule type" value="Genomic_DNA"/>
</dbReference>
<dbReference type="PANTHER" id="PTHR24095">
    <property type="entry name" value="ACETYL-COENZYME A SYNTHETASE"/>
    <property type="match status" value="1"/>
</dbReference>
<dbReference type="InterPro" id="IPR032387">
    <property type="entry name" value="ACAS_N"/>
</dbReference>
<keyword evidence="3 5" id="KW-0547">Nucleotide-binding</keyword>
<evidence type="ECO:0000259" key="6">
    <source>
        <dbReference type="Pfam" id="PF00501"/>
    </source>
</evidence>
<comment type="catalytic activity">
    <reaction evidence="5">
        <text>acetate + ATP + CoA = acetyl-CoA + AMP + diphosphate</text>
        <dbReference type="Rhea" id="RHEA:23176"/>
        <dbReference type="ChEBI" id="CHEBI:30089"/>
        <dbReference type="ChEBI" id="CHEBI:30616"/>
        <dbReference type="ChEBI" id="CHEBI:33019"/>
        <dbReference type="ChEBI" id="CHEBI:57287"/>
        <dbReference type="ChEBI" id="CHEBI:57288"/>
        <dbReference type="ChEBI" id="CHEBI:456215"/>
        <dbReference type="EC" id="6.2.1.1"/>
    </reaction>
</comment>
<dbReference type="InterPro" id="IPR000873">
    <property type="entry name" value="AMP-dep_synth/lig_dom"/>
</dbReference>
<keyword evidence="2 5" id="KW-0436">Ligase</keyword>
<dbReference type="NCBIfam" id="TIGR02188">
    <property type="entry name" value="Ac_CoA_lig_AcsA"/>
    <property type="match status" value="1"/>
</dbReference>
<evidence type="ECO:0000256" key="2">
    <source>
        <dbReference type="ARBA" id="ARBA00022598"/>
    </source>
</evidence>
<evidence type="ECO:0000313" key="9">
    <source>
        <dbReference type="EMBL" id="KAJ3109127.1"/>
    </source>
</evidence>
<dbReference type="Pfam" id="PF00501">
    <property type="entry name" value="AMP-binding"/>
    <property type="match status" value="1"/>
</dbReference>
<feature type="non-terminal residue" evidence="9">
    <location>
        <position position="1"/>
    </location>
</feature>
<accession>A0AAD5XDM0</accession>
<dbReference type="Pfam" id="PF16177">
    <property type="entry name" value="ACAS_N"/>
    <property type="match status" value="1"/>
</dbReference>
<dbReference type="GO" id="GO:0005829">
    <property type="term" value="C:cytosol"/>
    <property type="evidence" value="ECO:0007669"/>
    <property type="project" value="TreeGrafter"/>
</dbReference>
<dbReference type="GO" id="GO:0019427">
    <property type="term" value="P:acetyl-CoA biosynthetic process from acetate"/>
    <property type="evidence" value="ECO:0007669"/>
    <property type="project" value="InterPro"/>
</dbReference>
<comment type="caution">
    <text evidence="9">The sequence shown here is derived from an EMBL/GenBank/DDBJ whole genome shotgun (WGS) entry which is preliminary data.</text>
</comment>
<name>A0AAD5XDM0_9FUNG</name>
<comment type="similarity">
    <text evidence="1 5">Belongs to the ATP-dependent AMP-binding enzyme family.</text>
</comment>
<feature type="domain" description="Acetyl-coenzyme A synthetase N-terminal" evidence="8">
    <location>
        <begin position="32"/>
        <end position="90"/>
    </location>
</feature>
<dbReference type="SUPFAM" id="SSF56801">
    <property type="entry name" value="Acetyl-CoA synthetase-like"/>
    <property type="match status" value="1"/>
</dbReference>
<dbReference type="AlphaFoldDB" id="A0AAD5XDM0"/>
<feature type="domain" description="AMP-dependent synthetase/ligase" evidence="6">
    <location>
        <begin position="92"/>
        <end position="482"/>
    </location>
</feature>
<evidence type="ECO:0000259" key="7">
    <source>
        <dbReference type="Pfam" id="PF13193"/>
    </source>
</evidence>
<evidence type="ECO:0000313" key="10">
    <source>
        <dbReference type="Proteomes" id="UP001211907"/>
    </source>
</evidence>
<dbReference type="GO" id="GO:0003987">
    <property type="term" value="F:acetate-CoA ligase activity"/>
    <property type="evidence" value="ECO:0007669"/>
    <property type="project" value="UniProtKB-UniRule"/>
</dbReference>
<evidence type="ECO:0000256" key="3">
    <source>
        <dbReference type="ARBA" id="ARBA00022741"/>
    </source>
</evidence>
<evidence type="ECO:0000256" key="4">
    <source>
        <dbReference type="ARBA" id="ARBA00022840"/>
    </source>
</evidence>
<reference evidence="9" key="1">
    <citation type="submission" date="2020-05" db="EMBL/GenBank/DDBJ databases">
        <title>Phylogenomic resolution of chytrid fungi.</title>
        <authorList>
            <person name="Stajich J.E."/>
            <person name="Amses K."/>
            <person name="Simmons R."/>
            <person name="Seto K."/>
            <person name="Myers J."/>
            <person name="Bonds A."/>
            <person name="Quandt C.A."/>
            <person name="Barry K."/>
            <person name="Liu P."/>
            <person name="Grigoriev I."/>
            <person name="Longcore J.E."/>
            <person name="James T.Y."/>
        </authorList>
    </citation>
    <scope>NUCLEOTIDE SEQUENCE</scope>
    <source>
        <strain evidence="9">JEL0513</strain>
    </source>
</reference>
<dbReference type="FunFam" id="3.40.50.12780:FF:000001">
    <property type="entry name" value="Acetyl-coenzyme A synthetase"/>
    <property type="match status" value="1"/>
</dbReference>